<dbReference type="EMBL" id="JABBFX010000001">
    <property type="protein sequence ID" value="NML42492.1"/>
    <property type="molecule type" value="Genomic_DNA"/>
</dbReference>
<protein>
    <submittedName>
        <fullName evidence="1">Uncharacterized protein</fullName>
    </submittedName>
</protein>
<evidence type="ECO:0000313" key="2">
    <source>
        <dbReference type="Proteomes" id="UP000541185"/>
    </source>
</evidence>
<evidence type="ECO:0000313" key="1">
    <source>
        <dbReference type="EMBL" id="NML42492.1"/>
    </source>
</evidence>
<keyword evidence="2" id="KW-1185">Reference proteome</keyword>
<sequence length="75" mass="8161">MTTVTDPFATGSVVAATLAAEAVFDFDPVLRRLLAGPQFFVKQADGRWRPKGCQLGLARCFDFCDLLQPVSREAA</sequence>
<accession>A0A848GYW7</accession>
<organism evidence="1 2">
    <name type="scientific">Ramlibacter agri</name>
    <dbReference type="NCBI Taxonomy" id="2728837"/>
    <lineage>
        <taxon>Bacteria</taxon>
        <taxon>Pseudomonadati</taxon>
        <taxon>Pseudomonadota</taxon>
        <taxon>Betaproteobacteria</taxon>
        <taxon>Burkholderiales</taxon>
        <taxon>Comamonadaceae</taxon>
        <taxon>Ramlibacter</taxon>
    </lineage>
</organism>
<dbReference type="RefSeq" id="WP_169416699.1">
    <property type="nucleotide sequence ID" value="NZ_JABBFX010000001.1"/>
</dbReference>
<comment type="caution">
    <text evidence="1">The sequence shown here is derived from an EMBL/GenBank/DDBJ whole genome shotgun (WGS) entry which is preliminary data.</text>
</comment>
<reference evidence="1 2" key="1">
    <citation type="submission" date="2020-04" db="EMBL/GenBank/DDBJ databases">
        <title>Ramlibacter sp. G-1-2-2 isolated from soil.</title>
        <authorList>
            <person name="Dahal R.H."/>
        </authorList>
    </citation>
    <scope>NUCLEOTIDE SEQUENCE [LARGE SCALE GENOMIC DNA]</scope>
    <source>
        <strain evidence="1 2">G-1-2-2</strain>
    </source>
</reference>
<gene>
    <name evidence="1" type="ORF">HHL11_01940</name>
</gene>
<name>A0A848GYW7_9BURK</name>
<dbReference type="Proteomes" id="UP000541185">
    <property type="component" value="Unassembled WGS sequence"/>
</dbReference>
<dbReference type="AlphaFoldDB" id="A0A848GYW7"/>
<proteinExistence type="predicted"/>